<name>A0ABZ2CKK5_9BACI</name>
<evidence type="ECO:0000256" key="1">
    <source>
        <dbReference type="ARBA" id="ARBA00006817"/>
    </source>
</evidence>
<dbReference type="InterPro" id="IPR023393">
    <property type="entry name" value="START-like_dom_sf"/>
</dbReference>
<organism evidence="3 4">
    <name type="scientific">Niallia oryzisoli</name>
    <dbReference type="NCBI Taxonomy" id="1737571"/>
    <lineage>
        <taxon>Bacteria</taxon>
        <taxon>Bacillati</taxon>
        <taxon>Bacillota</taxon>
        <taxon>Bacilli</taxon>
        <taxon>Bacillales</taxon>
        <taxon>Bacillaceae</taxon>
        <taxon>Niallia</taxon>
    </lineage>
</organism>
<dbReference type="SUPFAM" id="SSF55961">
    <property type="entry name" value="Bet v1-like"/>
    <property type="match status" value="1"/>
</dbReference>
<gene>
    <name evidence="3" type="ORF">R4Z09_13580</name>
</gene>
<proteinExistence type="inferred from homology"/>
<dbReference type="Proteomes" id="UP001357223">
    <property type="component" value="Chromosome"/>
</dbReference>
<sequence>MDTQVSAKMKIRKPANEVFEAIVNPEKIGNFWFSRSSERWVQGKTVTLRYDEYNAQGEIKVLKVEENKKIVFSWGGNDQETVVTITFKELDSSTTIIEANESGLKEDDPEIANKMMGQKEGWVYTLTCLKGYLENGVNTLRASLIH</sequence>
<evidence type="ECO:0000259" key="2">
    <source>
        <dbReference type="Pfam" id="PF08327"/>
    </source>
</evidence>
<keyword evidence="4" id="KW-1185">Reference proteome</keyword>
<dbReference type="RefSeq" id="WP_338452794.1">
    <property type="nucleotide sequence ID" value="NZ_CP137640.1"/>
</dbReference>
<evidence type="ECO:0000313" key="3">
    <source>
        <dbReference type="EMBL" id="WVX83922.1"/>
    </source>
</evidence>
<dbReference type="InterPro" id="IPR013538">
    <property type="entry name" value="ASHA1/2-like_C"/>
</dbReference>
<reference evidence="3 4" key="1">
    <citation type="submission" date="2023-10" db="EMBL/GenBank/DDBJ databases">
        <title>Niallia locisalis sp.nov. isolated from a salt pond sample.</title>
        <authorList>
            <person name="Li X.-J."/>
            <person name="Dong L."/>
        </authorList>
    </citation>
    <scope>NUCLEOTIDE SEQUENCE [LARGE SCALE GENOMIC DNA]</scope>
    <source>
        <strain evidence="3 4">DSM 29761</strain>
    </source>
</reference>
<protein>
    <submittedName>
        <fullName evidence="3">SRPBCC family protein</fullName>
    </submittedName>
</protein>
<dbReference type="Pfam" id="PF08327">
    <property type="entry name" value="AHSA1"/>
    <property type="match status" value="1"/>
</dbReference>
<dbReference type="Gene3D" id="3.30.530.20">
    <property type="match status" value="1"/>
</dbReference>
<accession>A0ABZ2CKK5</accession>
<dbReference type="CDD" id="cd08901">
    <property type="entry name" value="SRPBCC_CalC_Aha1-like_8"/>
    <property type="match status" value="1"/>
</dbReference>
<comment type="similarity">
    <text evidence="1">Belongs to the AHA1 family.</text>
</comment>
<dbReference type="EMBL" id="CP137640">
    <property type="protein sequence ID" value="WVX83922.1"/>
    <property type="molecule type" value="Genomic_DNA"/>
</dbReference>
<feature type="domain" description="Activator of Hsp90 ATPase homologue 1/2-like C-terminal" evidence="2">
    <location>
        <begin position="14"/>
        <end position="134"/>
    </location>
</feature>
<evidence type="ECO:0000313" key="4">
    <source>
        <dbReference type="Proteomes" id="UP001357223"/>
    </source>
</evidence>